<evidence type="ECO:0000259" key="7">
    <source>
        <dbReference type="Pfam" id="PF00557"/>
    </source>
</evidence>
<dbReference type="InterPro" id="IPR001714">
    <property type="entry name" value="Pept_M24_MAP"/>
</dbReference>
<keyword evidence="4 5" id="KW-0378">Hydrolase</keyword>
<dbReference type="GO" id="GO:0046872">
    <property type="term" value="F:metal ion binding"/>
    <property type="evidence" value="ECO:0007669"/>
    <property type="project" value="UniProtKB-UniRule"/>
</dbReference>
<evidence type="ECO:0000256" key="3">
    <source>
        <dbReference type="ARBA" id="ARBA00022723"/>
    </source>
</evidence>
<evidence type="ECO:0000313" key="8">
    <source>
        <dbReference type="EMBL" id="KAK3097890.1"/>
    </source>
</evidence>
<dbReference type="PANTHER" id="PTHR43330:SF8">
    <property type="entry name" value="METHIONINE AMINOPEPTIDASE 1D, MITOCHONDRIAL"/>
    <property type="match status" value="1"/>
</dbReference>
<dbReference type="AlphaFoldDB" id="A0AA89C7D7"/>
<dbReference type="NCBIfam" id="TIGR00500">
    <property type="entry name" value="met_pdase_I"/>
    <property type="match status" value="1"/>
</dbReference>
<reference evidence="8" key="1">
    <citation type="submission" date="2019-08" db="EMBL/GenBank/DDBJ databases">
        <title>The improved chromosome-level genome for the pearl oyster Pinctada fucata martensii using PacBio sequencing and Hi-C.</title>
        <authorList>
            <person name="Zheng Z."/>
        </authorList>
    </citation>
    <scope>NUCLEOTIDE SEQUENCE</scope>
    <source>
        <strain evidence="8">ZZ-2019</strain>
        <tissue evidence="8">Adductor muscle</tissue>
    </source>
</reference>
<evidence type="ECO:0000256" key="5">
    <source>
        <dbReference type="HAMAP-Rule" id="MF_03174"/>
    </source>
</evidence>
<comment type="function">
    <text evidence="6">Cotranslationally removes the N-terminal methionine from nascent proteins. The N-terminal methionine is often cleaved when the second residue in the primary sequence is small and uncharged (Met-Ala-, Cys, Gly, Pro, Ser, Thr, or Val).</text>
</comment>
<dbReference type="EC" id="3.4.11.18" evidence="6"/>
<dbReference type="InterPro" id="IPR002467">
    <property type="entry name" value="Pept_M24A_MAP1"/>
</dbReference>
<keyword evidence="2 5" id="KW-0645">Protease</keyword>
<dbReference type="HAMAP" id="MF_01974">
    <property type="entry name" value="MetAP_1"/>
    <property type="match status" value="1"/>
</dbReference>
<dbReference type="EMBL" id="VSWD01000007">
    <property type="protein sequence ID" value="KAK3097890.1"/>
    <property type="molecule type" value="Genomic_DNA"/>
</dbReference>
<evidence type="ECO:0000256" key="4">
    <source>
        <dbReference type="ARBA" id="ARBA00022801"/>
    </source>
</evidence>
<evidence type="ECO:0000256" key="2">
    <source>
        <dbReference type="ARBA" id="ARBA00022670"/>
    </source>
</evidence>
<evidence type="ECO:0000256" key="6">
    <source>
        <dbReference type="RuleBase" id="RU003653"/>
    </source>
</evidence>
<keyword evidence="1 5" id="KW-0031">Aminopeptidase</keyword>
<gene>
    <name evidence="8" type="ORF">FSP39_014199</name>
</gene>
<dbReference type="Pfam" id="PF00557">
    <property type="entry name" value="Peptidase_M24"/>
    <property type="match status" value="1"/>
</dbReference>
<comment type="catalytic activity">
    <reaction evidence="5 6">
        <text>Release of N-terminal amino acids, preferentially methionine, from peptides and arylamides.</text>
        <dbReference type="EC" id="3.4.11.18"/>
    </reaction>
</comment>
<sequence length="319" mass="35426">MSYSLYRTVKQSIKSLSGYRGAFPKSSLQNHGNRKYDLVLPAATTPLRPVPDYIRKPPYIINEKLDPPRSDIEIKTVEQIQGMRKSCQVARKILNIAATQLKVGMTTDEIDRIIHEECIANNAYPSTLLYRDFPKSVCTSVNNVVCHGIPDLRPLQDGDIINIDVTIYHEGYHGDLSETYLIGSVDEEGQRLVETTRQCRDAAIDICGPGQLFSNIGLVINGLATEAGYNVIPHFCGHGIGSYFHGPPEILHYAYLDHEKLKMEEGMTFTIEPILTEGEEDITVLSSDGWTAVSNDGSRSAQFEHTVLITDGGVEILTE</sequence>
<dbReference type="InterPro" id="IPR000994">
    <property type="entry name" value="Pept_M24"/>
</dbReference>
<feature type="binding site" evidence="5">
    <location>
        <position position="245"/>
    </location>
    <ligand>
        <name>substrate</name>
    </ligand>
</feature>
<accession>A0AA89C7D7</accession>
<dbReference type="InterPro" id="IPR036005">
    <property type="entry name" value="Creatinase/aminopeptidase-like"/>
</dbReference>
<feature type="binding site" evidence="5">
    <location>
        <position position="147"/>
    </location>
    <ligand>
        <name>substrate</name>
    </ligand>
</feature>
<name>A0AA89C7D7_PINIB</name>
<feature type="binding site" evidence="5">
    <location>
        <position position="272"/>
    </location>
    <ligand>
        <name>a divalent metal cation</name>
        <dbReference type="ChEBI" id="CHEBI:60240"/>
        <label>2</label>
        <note>catalytic</note>
    </ligand>
</feature>
<comment type="caution">
    <text evidence="8">The sequence shown here is derived from an EMBL/GenBank/DDBJ whole genome shotgun (WGS) entry which is preliminary data.</text>
</comment>
<evidence type="ECO:0000256" key="1">
    <source>
        <dbReference type="ARBA" id="ARBA00022438"/>
    </source>
</evidence>
<feature type="binding site" evidence="5">
    <location>
        <position position="175"/>
    </location>
    <ligand>
        <name>a divalent metal cation</name>
        <dbReference type="ChEBI" id="CHEBI:60240"/>
        <label>1</label>
    </ligand>
</feature>
<dbReference type="Gene3D" id="3.90.230.10">
    <property type="entry name" value="Creatinase/methionine aminopeptidase superfamily"/>
    <property type="match status" value="1"/>
</dbReference>
<dbReference type="Proteomes" id="UP001186944">
    <property type="component" value="Unassembled WGS sequence"/>
</dbReference>
<protein>
    <recommendedName>
        <fullName evidence="6">Methionine aminopeptidase</fullName>
        <ecNumber evidence="6">3.4.11.18</ecNumber>
    </recommendedName>
</protein>
<comment type="cofactor">
    <cofactor evidence="5">
        <name>Co(2+)</name>
        <dbReference type="ChEBI" id="CHEBI:48828"/>
    </cofactor>
    <cofactor evidence="5">
        <name>Zn(2+)</name>
        <dbReference type="ChEBI" id="CHEBI:29105"/>
    </cofactor>
    <cofactor evidence="5">
        <name>Mn(2+)</name>
        <dbReference type="ChEBI" id="CHEBI:29035"/>
    </cofactor>
    <cofactor evidence="5">
        <name>Fe(2+)</name>
        <dbReference type="ChEBI" id="CHEBI:29033"/>
    </cofactor>
    <text evidence="5">Binds 2 divalent metal cations per subunit. Has a high-affinity and a low affinity metal-binding site. The true nature of the physiological cofactor is under debate. The enzyme is active with cobalt, zinc, manganese or divalent iron ions. Most likely, methionine aminopeptidases function as mononuclear Fe(2+)-metalloproteases under physiological conditions, and the catalytically relevant metal-binding site has been assigned to the histidine-containing high-affinity site.</text>
</comment>
<proteinExistence type="inferred from homology"/>
<comment type="similarity">
    <text evidence="5">Belongs to the peptidase M24A family. Methionine aminopeptidase type 1 subfamily.</text>
</comment>
<feature type="binding site" evidence="5">
    <location>
        <position position="304"/>
    </location>
    <ligand>
        <name>a divalent metal cation</name>
        <dbReference type="ChEBI" id="CHEBI:60240"/>
        <label>1</label>
    </ligand>
</feature>
<dbReference type="PROSITE" id="PS00680">
    <property type="entry name" value="MAP_1"/>
    <property type="match status" value="1"/>
</dbReference>
<dbReference type="GO" id="GO:0006508">
    <property type="term" value="P:proteolysis"/>
    <property type="evidence" value="ECO:0007669"/>
    <property type="project" value="UniProtKB-KW"/>
</dbReference>
<dbReference type="SUPFAM" id="SSF55920">
    <property type="entry name" value="Creatinase/aminopeptidase"/>
    <property type="match status" value="1"/>
</dbReference>
<feature type="binding site" evidence="5">
    <location>
        <position position="304"/>
    </location>
    <ligand>
        <name>a divalent metal cation</name>
        <dbReference type="ChEBI" id="CHEBI:60240"/>
        <label>2</label>
        <note>catalytic</note>
    </ligand>
</feature>
<dbReference type="GO" id="GO:0004239">
    <property type="term" value="F:initiator methionyl aminopeptidase activity"/>
    <property type="evidence" value="ECO:0007669"/>
    <property type="project" value="UniProtKB-UniRule"/>
</dbReference>
<dbReference type="PRINTS" id="PR00599">
    <property type="entry name" value="MAPEPTIDASE"/>
</dbReference>
<keyword evidence="3 5" id="KW-0479">Metal-binding</keyword>
<feature type="domain" description="Peptidase M24" evidence="7">
    <location>
        <begin position="82"/>
        <end position="311"/>
    </location>
</feature>
<organism evidence="8 9">
    <name type="scientific">Pinctada imbricata</name>
    <name type="common">Atlantic pearl-oyster</name>
    <name type="synonym">Pinctada martensii</name>
    <dbReference type="NCBI Taxonomy" id="66713"/>
    <lineage>
        <taxon>Eukaryota</taxon>
        <taxon>Metazoa</taxon>
        <taxon>Spiralia</taxon>
        <taxon>Lophotrochozoa</taxon>
        <taxon>Mollusca</taxon>
        <taxon>Bivalvia</taxon>
        <taxon>Autobranchia</taxon>
        <taxon>Pteriomorphia</taxon>
        <taxon>Pterioida</taxon>
        <taxon>Pterioidea</taxon>
        <taxon>Pteriidae</taxon>
        <taxon>Pinctada</taxon>
    </lineage>
</organism>
<dbReference type="CDD" id="cd01086">
    <property type="entry name" value="MetAP1"/>
    <property type="match status" value="1"/>
</dbReference>
<feature type="binding site" evidence="5">
    <location>
        <position position="164"/>
    </location>
    <ligand>
        <name>a divalent metal cation</name>
        <dbReference type="ChEBI" id="CHEBI:60240"/>
        <label>1</label>
    </ligand>
</feature>
<evidence type="ECO:0000313" key="9">
    <source>
        <dbReference type="Proteomes" id="UP001186944"/>
    </source>
</evidence>
<dbReference type="PANTHER" id="PTHR43330">
    <property type="entry name" value="METHIONINE AMINOPEPTIDASE"/>
    <property type="match status" value="1"/>
</dbReference>
<keyword evidence="9" id="KW-1185">Reference proteome</keyword>
<dbReference type="GO" id="GO:0070006">
    <property type="term" value="F:metalloaminopeptidase activity"/>
    <property type="evidence" value="ECO:0007669"/>
    <property type="project" value="UniProtKB-UniRule"/>
</dbReference>
<feature type="binding site" evidence="5">
    <location>
        <position position="175"/>
    </location>
    <ligand>
        <name>a divalent metal cation</name>
        <dbReference type="ChEBI" id="CHEBI:60240"/>
        <label>2</label>
        <note>catalytic</note>
    </ligand>
</feature>
<feature type="binding site" evidence="5">
    <location>
        <position position="238"/>
    </location>
    <ligand>
        <name>a divalent metal cation</name>
        <dbReference type="ChEBI" id="CHEBI:60240"/>
        <label>2</label>
        <note>catalytic</note>
    </ligand>
</feature>